<accession>A0A1Q9AXK0</accession>
<dbReference type="InterPro" id="IPR018490">
    <property type="entry name" value="cNMP-bd_dom_sf"/>
</dbReference>
<dbReference type="RefSeq" id="WP_075627192.1">
    <property type="nucleotide sequence ID" value="NZ_FOAM01000001.1"/>
</dbReference>
<keyword evidence="7" id="KW-1185">Reference proteome</keyword>
<evidence type="ECO:0000259" key="4">
    <source>
        <dbReference type="PROSITE" id="PS50042"/>
    </source>
</evidence>
<dbReference type="InterPro" id="IPR036388">
    <property type="entry name" value="WH-like_DNA-bd_sf"/>
</dbReference>
<dbReference type="Pfam" id="PF00027">
    <property type="entry name" value="cNMP_binding"/>
    <property type="match status" value="1"/>
</dbReference>
<dbReference type="CDD" id="cd00038">
    <property type="entry name" value="CAP_ED"/>
    <property type="match status" value="1"/>
</dbReference>
<proteinExistence type="predicted"/>
<dbReference type="Gene3D" id="2.60.120.10">
    <property type="entry name" value="Jelly Rolls"/>
    <property type="match status" value="1"/>
</dbReference>
<gene>
    <name evidence="6" type="ORF">BJF93_14460</name>
</gene>
<comment type="caution">
    <text evidence="6">The sequence shown here is derived from an EMBL/GenBank/DDBJ whole genome shotgun (WGS) entry which is preliminary data.</text>
</comment>
<keyword evidence="3" id="KW-0804">Transcription</keyword>
<name>A0A1Q9AXK0_9HYPH</name>
<evidence type="ECO:0000313" key="6">
    <source>
        <dbReference type="EMBL" id="OLP60177.1"/>
    </source>
</evidence>
<dbReference type="OrthoDB" id="667966at2"/>
<dbReference type="InterPro" id="IPR036390">
    <property type="entry name" value="WH_DNA-bd_sf"/>
</dbReference>
<keyword evidence="2" id="KW-0238">DNA-binding</keyword>
<feature type="domain" description="Cyclic nucleotide-binding" evidence="4">
    <location>
        <begin position="32"/>
        <end position="101"/>
    </location>
</feature>
<dbReference type="InterPro" id="IPR014710">
    <property type="entry name" value="RmlC-like_jellyroll"/>
</dbReference>
<dbReference type="SUPFAM" id="SSF46785">
    <property type="entry name" value="Winged helix' DNA-binding domain"/>
    <property type="match status" value="1"/>
</dbReference>
<dbReference type="PROSITE" id="PS50042">
    <property type="entry name" value="CNMP_BINDING_3"/>
    <property type="match status" value="1"/>
</dbReference>
<evidence type="ECO:0000313" key="7">
    <source>
        <dbReference type="Proteomes" id="UP000186364"/>
    </source>
</evidence>
<dbReference type="InterPro" id="IPR050397">
    <property type="entry name" value="Env_Response_Regulators"/>
</dbReference>
<evidence type="ECO:0000259" key="5">
    <source>
        <dbReference type="PROSITE" id="PS51063"/>
    </source>
</evidence>
<evidence type="ECO:0000256" key="3">
    <source>
        <dbReference type="ARBA" id="ARBA00023163"/>
    </source>
</evidence>
<reference evidence="6 7" key="1">
    <citation type="submission" date="2016-09" db="EMBL/GenBank/DDBJ databases">
        <title>Rhizobium sp. nov., a novel species isolated from the rice rhizosphere.</title>
        <authorList>
            <person name="Zhao J."/>
            <person name="Zhang X."/>
        </authorList>
    </citation>
    <scope>NUCLEOTIDE SEQUENCE [LARGE SCALE GENOMIC DNA]</scope>
    <source>
        <strain evidence="6 7">1.7048</strain>
    </source>
</reference>
<dbReference type="SMART" id="SM00100">
    <property type="entry name" value="cNMP"/>
    <property type="match status" value="1"/>
</dbReference>
<dbReference type="GO" id="GO:0003700">
    <property type="term" value="F:DNA-binding transcription factor activity"/>
    <property type="evidence" value="ECO:0007669"/>
    <property type="project" value="TreeGrafter"/>
</dbReference>
<dbReference type="EMBL" id="MKIP01000037">
    <property type="protein sequence ID" value="OLP60177.1"/>
    <property type="molecule type" value="Genomic_DNA"/>
</dbReference>
<dbReference type="SMART" id="SM00419">
    <property type="entry name" value="HTH_CRP"/>
    <property type="match status" value="1"/>
</dbReference>
<protein>
    <submittedName>
        <fullName evidence="6">Crp/Fnr family transcriptional regulator</fullName>
    </submittedName>
</protein>
<dbReference type="InterPro" id="IPR012318">
    <property type="entry name" value="HTH_CRP"/>
</dbReference>
<dbReference type="Gene3D" id="1.10.10.10">
    <property type="entry name" value="Winged helix-like DNA-binding domain superfamily/Winged helix DNA-binding domain"/>
    <property type="match status" value="1"/>
</dbReference>
<keyword evidence="1" id="KW-0805">Transcription regulation</keyword>
<organism evidence="6 7">
    <name type="scientific">Xaviernesmea oryzae</name>
    <dbReference type="NCBI Taxonomy" id="464029"/>
    <lineage>
        <taxon>Bacteria</taxon>
        <taxon>Pseudomonadati</taxon>
        <taxon>Pseudomonadota</taxon>
        <taxon>Alphaproteobacteria</taxon>
        <taxon>Hyphomicrobiales</taxon>
        <taxon>Rhizobiaceae</taxon>
        <taxon>Rhizobium/Agrobacterium group</taxon>
        <taxon>Xaviernesmea</taxon>
    </lineage>
</organism>
<dbReference type="SUPFAM" id="SSF51206">
    <property type="entry name" value="cAMP-binding domain-like"/>
    <property type="match status" value="1"/>
</dbReference>
<dbReference type="AlphaFoldDB" id="A0A1Q9AXK0"/>
<dbReference type="PANTHER" id="PTHR24567">
    <property type="entry name" value="CRP FAMILY TRANSCRIPTIONAL REGULATORY PROTEIN"/>
    <property type="match status" value="1"/>
</dbReference>
<dbReference type="GO" id="GO:0005829">
    <property type="term" value="C:cytosol"/>
    <property type="evidence" value="ECO:0007669"/>
    <property type="project" value="TreeGrafter"/>
</dbReference>
<sequence length="250" mass="27466">MSVIPFTSARCRPGPQAHSEICARCSVRQLSICAALPDDDIGQLEAIMRTRTIAPGDRLIEEGAPRRHVFTLTSGMLRLSSDLPDGRRQIGDFLLPGDYLGLADDKIYAQTAEAVMPSTLCSFAVKDMEALMASSPALRDRLYALTRRALQEARESQMMLGRLAPVEKLASFLLLLTRRLQRHGQPHNPLALSMSRTDIADHLGLTIETVSRSFTKLKIQGLIALPEAHLVDIRDRNGLIAVAGLSIDED</sequence>
<dbReference type="PRINTS" id="PR00034">
    <property type="entry name" value="HTHCRP"/>
</dbReference>
<dbReference type="PROSITE" id="PS51063">
    <property type="entry name" value="HTH_CRP_2"/>
    <property type="match status" value="1"/>
</dbReference>
<evidence type="ECO:0000256" key="2">
    <source>
        <dbReference type="ARBA" id="ARBA00023125"/>
    </source>
</evidence>
<feature type="domain" description="HTH crp-type" evidence="5">
    <location>
        <begin position="163"/>
        <end position="237"/>
    </location>
</feature>
<dbReference type="Proteomes" id="UP000186364">
    <property type="component" value="Unassembled WGS sequence"/>
</dbReference>
<dbReference type="GO" id="GO:0003677">
    <property type="term" value="F:DNA binding"/>
    <property type="evidence" value="ECO:0007669"/>
    <property type="project" value="UniProtKB-KW"/>
</dbReference>
<evidence type="ECO:0000256" key="1">
    <source>
        <dbReference type="ARBA" id="ARBA00023015"/>
    </source>
</evidence>
<dbReference type="Pfam" id="PF13545">
    <property type="entry name" value="HTH_Crp_2"/>
    <property type="match status" value="1"/>
</dbReference>
<dbReference type="InterPro" id="IPR000595">
    <property type="entry name" value="cNMP-bd_dom"/>
</dbReference>
<dbReference type="PANTHER" id="PTHR24567:SF75">
    <property type="entry name" value="FUMARATE AND NITRATE REDUCTION REGULATORY PROTEIN"/>
    <property type="match status" value="1"/>
</dbReference>